<reference evidence="2 3" key="1">
    <citation type="submission" date="2019-03" db="EMBL/GenBank/DDBJ databases">
        <title>Sequencing the genomes of 1000 actinobacteria strains.</title>
        <authorList>
            <person name="Klenk H.-P."/>
        </authorList>
    </citation>
    <scope>NUCLEOTIDE SEQUENCE [LARGE SCALE GENOMIC DNA]</scope>
    <source>
        <strain evidence="2 3">DSM 18936</strain>
    </source>
</reference>
<dbReference type="OrthoDB" id="244933at2"/>
<gene>
    <name evidence="2" type="ORF">BDK89_2640</name>
</gene>
<keyword evidence="1" id="KW-1133">Transmembrane helix</keyword>
<feature type="transmembrane region" description="Helical" evidence="1">
    <location>
        <begin position="129"/>
        <end position="148"/>
    </location>
</feature>
<evidence type="ECO:0000256" key="1">
    <source>
        <dbReference type="SAM" id="Phobius"/>
    </source>
</evidence>
<dbReference type="RefSeq" id="WP_133869353.1">
    <property type="nucleotide sequence ID" value="NZ_SOAU01000001.1"/>
</dbReference>
<keyword evidence="1" id="KW-0472">Membrane</keyword>
<proteinExistence type="predicted"/>
<name>A0A4R7I2D3_9ACTN</name>
<protein>
    <recommendedName>
        <fullName evidence="4">YrhK-like protein</fullName>
    </recommendedName>
</protein>
<evidence type="ECO:0000313" key="3">
    <source>
        <dbReference type="Proteomes" id="UP000294558"/>
    </source>
</evidence>
<keyword evidence="1" id="KW-0812">Transmembrane</keyword>
<sequence>MRWHRRLDSRAEIGLDWWTAISFMVGATLFALGSFPLYAQRVASSAVGTTFFVGSIFFTAAGLMQLVGTVRGGDAVEPPGMRLAGRGPLFWAATIQFVGTVLFNVSTFEAMSDGLSAAQTNRLVWAPDMFGSVAFLLAGWFGWTAVCGTSWRVDRDDTDWWMAALNGVGAIVFMISGIASLTLPETGAVLSLTLVNLGTFVGAVCFFAAAFLMLPEAE</sequence>
<feature type="transmembrane region" description="Helical" evidence="1">
    <location>
        <begin position="189"/>
        <end position="214"/>
    </location>
</feature>
<dbReference type="Proteomes" id="UP000294558">
    <property type="component" value="Unassembled WGS sequence"/>
</dbReference>
<dbReference type="EMBL" id="SOAU01000001">
    <property type="protein sequence ID" value="TDT17039.1"/>
    <property type="molecule type" value="Genomic_DNA"/>
</dbReference>
<organism evidence="2 3">
    <name type="scientific">Ilumatobacter fluminis</name>
    <dbReference type="NCBI Taxonomy" id="467091"/>
    <lineage>
        <taxon>Bacteria</taxon>
        <taxon>Bacillati</taxon>
        <taxon>Actinomycetota</taxon>
        <taxon>Acidimicrobiia</taxon>
        <taxon>Acidimicrobiales</taxon>
        <taxon>Ilumatobacteraceae</taxon>
        <taxon>Ilumatobacter</taxon>
    </lineage>
</organism>
<feature type="transmembrane region" description="Helical" evidence="1">
    <location>
        <begin position="20"/>
        <end position="39"/>
    </location>
</feature>
<keyword evidence="3" id="KW-1185">Reference proteome</keyword>
<comment type="caution">
    <text evidence="2">The sequence shown here is derived from an EMBL/GenBank/DDBJ whole genome shotgun (WGS) entry which is preliminary data.</text>
</comment>
<feature type="transmembrane region" description="Helical" evidence="1">
    <location>
        <begin position="160"/>
        <end position="183"/>
    </location>
</feature>
<dbReference type="AlphaFoldDB" id="A0A4R7I2D3"/>
<feature type="transmembrane region" description="Helical" evidence="1">
    <location>
        <begin position="45"/>
        <end position="68"/>
    </location>
</feature>
<feature type="transmembrane region" description="Helical" evidence="1">
    <location>
        <begin position="89"/>
        <end position="109"/>
    </location>
</feature>
<evidence type="ECO:0008006" key="4">
    <source>
        <dbReference type="Google" id="ProtNLM"/>
    </source>
</evidence>
<accession>A0A4R7I2D3</accession>
<evidence type="ECO:0000313" key="2">
    <source>
        <dbReference type="EMBL" id="TDT17039.1"/>
    </source>
</evidence>